<dbReference type="SUPFAM" id="SSF56235">
    <property type="entry name" value="N-terminal nucleophile aminohydrolases (Ntn hydrolases)"/>
    <property type="match status" value="1"/>
</dbReference>
<evidence type="ECO:0000256" key="1">
    <source>
        <dbReference type="PIRSR" id="PIRSR600246-1"/>
    </source>
</evidence>
<feature type="site" description="Cleavage; by autolysis" evidence="3">
    <location>
        <begin position="205"/>
        <end position="206"/>
    </location>
</feature>
<keyword evidence="5" id="KW-1185">Reference proteome</keyword>
<evidence type="ECO:0000256" key="2">
    <source>
        <dbReference type="PIRSR" id="PIRSR600246-2"/>
    </source>
</evidence>
<proteinExistence type="predicted"/>
<dbReference type="GO" id="GO:0005737">
    <property type="term" value="C:cytoplasm"/>
    <property type="evidence" value="ECO:0007669"/>
    <property type="project" value="TreeGrafter"/>
</dbReference>
<reference evidence="4 5" key="1">
    <citation type="submission" date="2020-02" db="EMBL/GenBank/DDBJ databases">
        <title>Balneolaceae bacterium YR4-1, complete genome.</title>
        <authorList>
            <person name="Li Y."/>
            <person name="Wu S."/>
        </authorList>
    </citation>
    <scope>NUCLEOTIDE SEQUENCE [LARGE SCALE GENOMIC DNA]</scope>
    <source>
        <strain evidence="4 5">YR4-1</strain>
    </source>
</reference>
<evidence type="ECO:0000313" key="5">
    <source>
        <dbReference type="Proteomes" id="UP000473278"/>
    </source>
</evidence>
<dbReference type="Pfam" id="PF01112">
    <property type="entry name" value="Asparaginase_2"/>
    <property type="match status" value="1"/>
</dbReference>
<dbReference type="AlphaFoldDB" id="A0A6M1SW55"/>
<name>A0A6M1SW55_9BACT</name>
<accession>A0A6M1SW55</accession>
<evidence type="ECO:0000256" key="3">
    <source>
        <dbReference type="PIRSR" id="PIRSR600246-3"/>
    </source>
</evidence>
<comment type="caution">
    <text evidence="4">The sequence shown here is derived from an EMBL/GenBank/DDBJ whole genome shotgun (WGS) entry which is preliminary data.</text>
</comment>
<feature type="binding site" evidence="2">
    <location>
        <begin position="234"/>
        <end position="237"/>
    </location>
    <ligand>
        <name>substrate</name>
    </ligand>
</feature>
<organism evidence="4 5">
    <name type="scientific">Halalkalibaculum roseum</name>
    <dbReference type="NCBI Taxonomy" id="2709311"/>
    <lineage>
        <taxon>Bacteria</taxon>
        <taxon>Pseudomonadati</taxon>
        <taxon>Balneolota</taxon>
        <taxon>Balneolia</taxon>
        <taxon>Balneolales</taxon>
        <taxon>Balneolaceae</taxon>
        <taxon>Halalkalibaculum</taxon>
    </lineage>
</organism>
<dbReference type="EMBL" id="JAALLT010000002">
    <property type="protein sequence ID" value="NGP76378.1"/>
    <property type="molecule type" value="Genomic_DNA"/>
</dbReference>
<dbReference type="PANTHER" id="PTHR10188">
    <property type="entry name" value="L-ASPARAGINASE"/>
    <property type="match status" value="1"/>
</dbReference>
<dbReference type="InterPro" id="IPR000246">
    <property type="entry name" value="Peptidase_T2"/>
</dbReference>
<dbReference type="Gene3D" id="3.60.20.30">
    <property type="entry name" value="(Glycosyl)asparaginase"/>
    <property type="match status" value="1"/>
</dbReference>
<gene>
    <name evidence="4" type="ORF">G3570_07030</name>
</gene>
<protein>
    <submittedName>
        <fullName evidence="4">N(4)-(Beta-N-acetylglucosaminyl)-L-asparaginase</fullName>
    </submittedName>
</protein>
<feature type="active site" description="Nucleophile" evidence="1">
    <location>
        <position position="206"/>
    </location>
</feature>
<sequence length="355" mass="38194">MKRSDFMKLMAAGAGIFAPIGLTAKTSLKPSGNSFSSPLVVSSGNGLPATQRAMEMIMEGSDVLDAVISGVNIVEDDPEDMSVGYGGLPNEDGIVELDACCMHGPTHNAGAVASLRNIKNPSKVAQLVMGRTDHVLLVAEGALEFARAHGFQEEDLLTDKAREYWLRYKENLSDKDDWFSAEQQKEMSLNGLEVIKNGKKKRITGTISCLGLDSDGNISGVTTTSGLFFKIPGRVGDSPIIGAGLYVDNEVGACGSTGRGEENLKNLSSFLAVEYMRQGMSPTNACLEVCKRIVDKARLPNLLDDKGMPDFNVNFYALNKKGEYGCASIYGPSSYAVNDGKENTRKEGAYLYSRN</sequence>
<dbReference type="Proteomes" id="UP000473278">
    <property type="component" value="Unassembled WGS sequence"/>
</dbReference>
<dbReference type="PANTHER" id="PTHR10188:SF6">
    <property type="entry name" value="N(4)-(BETA-N-ACETYLGLUCOSAMINYL)-L-ASPARAGINASE"/>
    <property type="match status" value="1"/>
</dbReference>
<feature type="binding site" evidence="2">
    <location>
        <begin position="257"/>
        <end position="260"/>
    </location>
    <ligand>
        <name>substrate</name>
    </ligand>
</feature>
<dbReference type="InterPro" id="IPR029055">
    <property type="entry name" value="Ntn_hydrolases_N"/>
</dbReference>
<evidence type="ECO:0000313" key="4">
    <source>
        <dbReference type="EMBL" id="NGP76378.1"/>
    </source>
</evidence>
<dbReference type="RefSeq" id="WP_165140673.1">
    <property type="nucleotide sequence ID" value="NZ_JAALLT010000002.1"/>
</dbReference>
<dbReference type="GO" id="GO:0016811">
    <property type="term" value="F:hydrolase activity, acting on carbon-nitrogen (but not peptide) bonds, in linear amides"/>
    <property type="evidence" value="ECO:0007669"/>
    <property type="project" value="UniProtKB-ARBA"/>
</dbReference>
<dbReference type="CDD" id="cd04513">
    <property type="entry name" value="Glycosylasparaginase"/>
    <property type="match status" value="1"/>
</dbReference>